<sequence>MENTYYISNYCSIKNGKASLNGNSQITSSETEIPLVLKNIYKELDLNYRKFFKMDTLSKLSFLAAEMLLKTPTEAIEERDIAVVLSNNASSLDTDRKHQKSIADSTNYYPSPAVFVYTLPNICIGEICIRHRLYSENSFFIFDDFSGEHLFDYASSLISSKKSNEVLCGWVNVDEENYEAFMYLVSTEKSKIEHTTKEINRLYQEL</sequence>
<organism evidence="1 2">
    <name type="scientific">Patiriisocius marinus</name>
    <dbReference type="NCBI Taxonomy" id="1397112"/>
    <lineage>
        <taxon>Bacteria</taxon>
        <taxon>Pseudomonadati</taxon>
        <taxon>Bacteroidota</taxon>
        <taxon>Flavobacteriia</taxon>
        <taxon>Flavobacteriales</taxon>
        <taxon>Flavobacteriaceae</taxon>
        <taxon>Patiriisocius</taxon>
    </lineage>
</organism>
<dbReference type="AlphaFoldDB" id="A0A5J4IUG4"/>
<comment type="caution">
    <text evidence="1">The sequence shown here is derived from an EMBL/GenBank/DDBJ whole genome shotgun (WGS) entry which is preliminary data.</text>
</comment>
<accession>A0A5J4IUG4</accession>
<evidence type="ECO:0000313" key="1">
    <source>
        <dbReference type="EMBL" id="GER58326.1"/>
    </source>
</evidence>
<dbReference type="RefSeq" id="WP_151672410.1">
    <property type="nucleotide sequence ID" value="NZ_BKCG01000001.1"/>
</dbReference>
<dbReference type="GO" id="GO:0016746">
    <property type="term" value="F:acyltransferase activity"/>
    <property type="evidence" value="ECO:0007669"/>
    <property type="project" value="InterPro"/>
</dbReference>
<gene>
    <name evidence="1" type="ORF">ULMA_04340</name>
</gene>
<evidence type="ECO:0008006" key="3">
    <source>
        <dbReference type="Google" id="ProtNLM"/>
    </source>
</evidence>
<dbReference type="OrthoDB" id="1071350at2"/>
<proteinExistence type="predicted"/>
<dbReference type="EMBL" id="BKCG01000001">
    <property type="protein sequence ID" value="GER58326.1"/>
    <property type="molecule type" value="Genomic_DNA"/>
</dbReference>
<protein>
    <recommendedName>
        <fullName evidence="3">3-oxoacyl-ACP synthase</fullName>
    </recommendedName>
</protein>
<keyword evidence="2" id="KW-1185">Reference proteome</keyword>
<reference evidence="1 2" key="1">
    <citation type="submission" date="2019-08" db="EMBL/GenBank/DDBJ databases">
        <title>Draft genome sequence of Ulvibacter marinus type strain NBRC 109484.</title>
        <authorList>
            <person name="Kawano K."/>
            <person name="Ushijima N."/>
            <person name="Kihara M."/>
            <person name="Itoh H."/>
        </authorList>
    </citation>
    <scope>NUCLEOTIDE SEQUENCE [LARGE SCALE GENOMIC DNA]</scope>
    <source>
        <strain evidence="1 2">NBRC 109484</strain>
    </source>
</reference>
<dbReference type="Proteomes" id="UP000326509">
    <property type="component" value="Unassembled WGS sequence"/>
</dbReference>
<evidence type="ECO:0000313" key="2">
    <source>
        <dbReference type="Proteomes" id="UP000326509"/>
    </source>
</evidence>
<dbReference type="SUPFAM" id="SSF53901">
    <property type="entry name" value="Thiolase-like"/>
    <property type="match status" value="1"/>
</dbReference>
<dbReference type="InterPro" id="IPR016039">
    <property type="entry name" value="Thiolase-like"/>
</dbReference>
<name>A0A5J4IUG4_9FLAO</name>